<evidence type="ECO:0000313" key="2">
    <source>
        <dbReference type="Proteomes" id="UP001289374"/>
    </source>
</evidence>
<keyword evidence="2" id="KW-1185">Reference proteome</keyword>
<protein>
    <recommendedName>
        <fullName evidence="3">Reverse transcriptase</fullName>
    </recommendedName>
</protein>
<evidence type="ECO:0000313" key="1">
    <source>
        <dbReference type="EMBL" id="KAK4383249.1"/>
    </source>
</evidence>
<evidence type="ECO:0008006" key="3">
    <source>
        <dbReference type="Google" id="ProtNLM"/>
    </source>
</evidence>
<reference evidence="1" key="1">
    <citation type="submission" date="2020-06" db="EMBL/GenBank/DDBJ databases">
        <authorList>
            <person name="Li T."/>
            <person name="Hu X."/>
            <person name="Zhang T."/>
            <person name="Song X."/>
            <person name="Zhang H."/>
            <person name="Dai N."/>
            <person name="Sheng W."/>
            <person name="Hou X."/>
            <person name="Wei L."/>
        </authorList>
    </citation>
    <scope>NUCLEOTIDE SEQUENCE</scope>
    <source>
        <strain evidence="1">K16</strain>
        <tissue evidence="1">Leaf</tissue>
    </source>
</reference>
<accession>A0AAE1T773</accession>
<proteinExistence type="predicted"/>
<dbReference type="EMBL" id="JACGWL010000595">
    <property type="protein sequence ID" value="KAK4383249.1"/>
    <property type="molecule type" value="Genomic_DNA"/>
</dbReference>
<reference evidence="1" key="2">
    <citation type="journal article" date="2024" name="Plant">
        <title>Genomic evolution and insights into agronomic trait innovations of Sesamum species.</title>
        <authorList>
            <person name="Miao H."/>
            <person name="Wang L."/>
            <person name="Qu L."/>
            <person name="Liu H."/>
            <person name="Sun Y."/>
            <person name="Le M."/>
            <person name="Wang Q."/>
            <person name="Wei S."/>
            <person name="Zheng Y."/>
            <person name="Lin W."/>
            <person name="Duan Y."/>
            <person name="Cao H."/>
            <person name="Xiong S."/>
            <person name="Wang X."/>
            <person name="Wei L."/>
            <person name="Li C."/>
            <person name="Ma Q."/>
            <person name="Ju M."/>
            <person name="Zhao R."/>
            <person name="Li G."/>
            <person name="Mu C."/>
            <person name="Tian Q."/>
            <person name="Mei H."/>
            <person name="Zhang T."/>
            <person name="Gao T."/>
            <person name="Zhang H."/>
        </authorList>
    </citation>
    <scope>NUCLEOTIDE SEQUENCE</scope>
    <source>
        <strain evidence="1">K16</strain>
    </source>
</reference>
<dbReference type="Proteomes" id="UP001289374">
    <property type="component" value="Unassembled WGS sequence"/>
</dbReference>
<comment type="caution">
    <text evidence="1">The sequence shown here is derived from an EMBL/GenBank/DDBJ whole genome shotgun (WGS) entry which is preliminary data.</text>
</comment>
<organism evidence="1 2">
    <name type="scientific">Sesamum angolense</name>
    <dbReference type="NCBI Taxonomy" id="2727404"/>
    <lineage>
        <taxon>Eukaryota</taxon>
        <taxon>Viridiplantae</taxon>
        <taxon>Streptophyta</taxon>
        <taxon>Embryophyta</taxon>
        <taxon>Tracheophyta</taxon>
        <taxon>Spermatophyta</taxon>
        <taxon>Magnoliopsida</taxon>
        <taxon>eudicotyledons</taxon>
        <taxon>Gunneridae</taxon>
        <taxon>Pentapetalae</taxon>
        <taxon>asterids</taxon>
        <taxon>lamiids</taxon>
        <taxon>Lamiales</taxon>
        <taxon>Pedaliaceae</taxon>
        <taxon>Sesamum</taxon>
    </lineage>
</organism>
<dbReference type="PANTHER" id="PTHR48475:SF2">
    <property type="entry name" value="RIBONUCLEASE H"/>
    <property type="match status" value="1"/>
</dbReference>
<dbReference type="PANTHER" id="PTHR48475">
    <property type="entry name" value="RIBONUCLEASE H"/>
    <property type="match status" value="1"/>
</dbReference>
<name>A0AAE1T773_9LAMI</name>
<gene>
    <name evidence="1" type="ORF">Sango_2796100</name>
</gene>
<dbReference type="AlphaFoldDB" id="A0AAE1T773"/>
<sequence length="127" mass="14549">MELKDHGLRSCPVCCGLTGETPFCLVYESEALIPTEIGEETARVAQYNLEECEQAYNSRVKSRNFQVGDMVLKKVEVSRHVGKLDPSWEGPYQVIEVKRKGTCRLQNLEGNELPRPWNVQNLREFYA</sequence>